<keyword evidence="2" id="KW-1185">Reference proteome</keyword>
<sequence>MDVTDGRRRASRIFVSTASWAGGNKTQNKNKNTLKQGEWNERLQVFSVDAKFQIYDNGYAWLDLWRPLQAHRVRLVSSFKRRIGGQGRTFHTATPCSRVRETSRKLNGPALVAISATALRYGSLQRRHGFCVRHFAILSILTCQILDEVDKVDVKDKEERNGFKKEKSEGRAAARWDLLLLAAPLLADIDHHHRCTCKHASTTARLFRNLLIQWRCSCPQQPTAPQPEQQWLM</sequence>
<proteinExistence type="predicted"/>
<dbReference type="EMBL" id="JAOYFB010000040">
    <property type="protein sequence ID" value="KAK4036604.1"/>
    <property type="molecule type" value="Genomic_DNA"/>
</dbReference>
<accession>A0ABR0B4I1</accession>
<organism evidence="1 2">
    <name type="scientific">Daphnia magna</name>
    <dbReference type="NCBI Taxonomy" id="35525"/>
    <lineage>
        <taxon>Eukaryota</taxon>
        <taxon>Metazoa</taxon>
        <taxon>Ecdysozoa</taxon>
        <taxon>Arthropoda</taxon>
        <taxon>Crustacea</taxon>
        <taxon>Branchiopoda</taxon>
        <taxon>Diplostraca</taxon>
        <taxon>Cladocera</taxon>
        <taxon>Anomopoda</taxon>
        <taxon>Daphniidae</taxon>
        <taxon>Daphnia</taxon>
    </lineage>
</organism>
<comment type="caution">
    <text evidence="1">The sequence shown here is derived from an EMBL/GenBank/DDBJ whole genome shotgun (WGS) entry which is preliminary data.</text>
</comment>
<evidence type="ECO:0000313" key="1">
    <source>
        <dbReference type="EMBL" id="KAK4036604.1"/>
    </source>
</evidence>
<name>A0ABR0B4I1_9CRUS</name>
<dbReference type="Proteomes" id="UP001234178">
    <property type="component" value="Unassembled WGS sequence"/>
</dbReference>
<evidence type="ECO:0000313" key="2">
    <source>
        <dbReference type="Proteomes" id="UP001234178"/>
    </source>
</evidence>
<protein>
    <submittedName>
        <fullName evidence="1">Uncharacterized protein</fullName>
    </submittedName>
</protein>
<reference evidence="1 2" key="1">
    <citation type="journal article" date="2023" name="Nucleic Acids Res.">
        <title>The hologenome of Daphnia magna reveals possible DNA methylation and microbiome-mediated evolution of the host genome.</title>
        <authorList>
            <person name="Chaturvedi A."/>
            <person name="Li X."/>
            <person name="Dhandapani V."/>
            <person name="Marshall H."/>
            <person name="Kissane S."/>
            <person name="Cuenca-Cambronero M."/>
            <person name="Asole G."/>
            <person name="Calvet F."/>
            <person name="Ruiz-Romero M."/>
            <person name="Marangio P."/>
            <person name="Guigo R."/>
            <person name="Rago D."/>
            <person name="Mirbahai L."/>
            <person name="Eastwood N."/>
            <person name="Colbourne J.K."/>
            <person name="Zhou J."/>
            <person name="Mallon E."/>
            <person name="Orsini L."/>
        </authorList>
    </citation>
    <scope>NUCLEOTIDE SEQUENCE [LARGE SCALE GENOMIC DNA]</scope>
    <source>
        <strain evidence="1">LRV0_1</strain>
    </source>
</reference>
<gene>
    <name evidence="1" type="ORF">OUZ56_028650</name>
</gene>